<keyword evidence="5" id="KW-1185">Reference proteome</keyword>
<accession>A0A8J3ZTR0</accession>
<name>A0A8J3ZTR0_9ACTN</name>
<sequence>MADASARTEFVKGSPARMSSAFGRRRSLPVAALPVVALLAAVVTLLAGTPAYAEPNEDSAVAPTLLEQVENTSRAYLEAKAISDASKARQAQIQADLDKAKKRLDELAGEVGVTANAAYRGSKINLTAALIGTDRTADDLLEGVTTVNYLAYRDDKQLREYTAARKAYEEQLKAMEAEVRLQEEQTRAMEKKASEAKRALEYAGNGGVVNGVPVPSPTADPAPRASNGSWPSESATVEDPTTAGRITPRTMHALQQAQKAGFNRFVGCFRPGDRFEHPKGRACDFSAQTKGFGGDASGDDRNYGDRLAGYFVGNSDRLGVLYVIWYRVIWTPAAKWHRYSGAGGDPSSDHTNHVHLSVL</sequence>
<protein>
    <recommendedName>
        <fullName evidence="3">ARB-07466-like C-terminal domain-containing protein</fullName>
    </recommendedName>
</protein>
<evidence type="ECO:0000259" key="3">
    <source>
        <dbReference type="Pfam" id="PF26571"/>
    </source>
</evidence>
<comment type="caution">
    <text evidence="4">The sequence shown here is derived from an EMBL/GenBank/DDBJ whole genome shotgun (WGS) entry which is preliminary data.</text>
</comment>
<dbReference type="AlphaFoldDB" id="A0A8J3ZTR0"/>
<feature type="coiled-coil region" evidence="1">
    <location>
        <begin position="158"/>
        <end position="199"/>
    </location>
</feature>
<evidence type="ECO:0000256" key="2">
    <source>
        <dbReference type="SAM" id="MobiDB-lite"/>
    </source>
</evidence>
<keyword evidence="1" id="KW-0175">Coiled coil</keyword>
<evidence type="ECO:0000313" key="5">
    <source>
        <dbReference type="Proteomes" id="UP000635606"/>
    </source>
</evidence>
<dbReference type="InterPro" id="IPR058593">
    <property type="entry name" value="ARB_07466-like_C"/>
</dbReference>
<feature type="compositionally biased region" description="Polar residues" evidence="2">
    <location>
        <begin position="226"/>
        <end position="235"/>
    </location>
</feature>
<dbReference type="Proteomes" id="UP000635606">
    <property type="component" value="Unassembled WGS sequence"/>
</dbReference>
<dbReference type="Gene3D" id="6.10.250.3150">
    <property type="match status" value="1"/>
</dbReference>
<organism evidence="4 5">
    <name type="scientific">Virgisporangium ochraceum</name>
    <dbReference type="NCBI Taxonomy" id="65505"/>
    <lineage>
        <taxon>Bacteria</taxon>
        <taxon>Bacillati</taxon>
        <taxon>Actinomycetota</taxon>
        <taxon>Actinomycetes</taxon>
        <taxon>Micromonosporales</taxon>
        <taxon>Micromonosporaceae</taxon>
        <taxon>Virgisporangium</taxon>
    </lineage>
</organism>
<proteinExistence type="predicted"/>
<gene>
    <name evidence="4" type="ORF">Voc01_049540</name>
</gene>
<dbReference type="CDD" id="cd22249">
    <property type="entry name" value="UDM1_RNF168_RNF169-like"/>
    <property type="match status" value="1"/>
</dbReference>
<evidence type="ECO:0000256" key="1">
    <source>
        <dbReference type="SAM" id="Coils"/>
    </source>
</evidence>
<reference evidence="4" key="1">
    <citation type="submission" date="2021-01" db="EMBL/GenBank/DDBJ databases">
        <title>Whole genome shotgun sequence of Virgisporangium ochraceum NBRC 16418.</title>
        <authorList>
            <person name="Komaki H."/>
            <person name="Tamura T."/>
        </authorList>
    </citation>
    <scope>NUCLEOTIDE SEQUENCE</scope>
    <source>
        <strain evidence="4">NBRC 16418</strain>
    </source>
</reference>
<dbReference type="Pfam" id="PF26571">
    <property type="entry name" value="VldE"/>
    <property type="match status" value="1"/>
</dbReference>
<feature type="domain" description="ARB-07466-like C-terminal" evidence="3">
    <location>
        <begin position="243"/>
        <end position="350"/>
    </location>
</feature>
<dbReference type="EMBL" id="BOPH01000072">
    <property type="protein sequence ID" value="GIJ70037.1"/>
    <property type="molecule type" value="Genomic_DNA"/>
</dbReference>
<evidence type="ECO:0000313" key="4">
    <source>
        <dbReference type="EMBL" id="GIJ70037.1"/>
    </source>
</evidence>
<feature type="region of interest" description="Disordered" evidence="2">
    <location>
        <begin position="210"/>
        <end position="243"/>
    </location>
</feature>